<dbReference type="STRING" id="1193182.BN11_3210004"/>
<keyword evidence="3" id="KW-1185">Reference proteome</keyword>
<dbReference type="EMBL" id="CAJA01000248">
    <property type="protein sequence ID" value="CCH73755.1"/>
    <property type="molecule type" value="Genomic_DNA"/>
</dbReference>
<protein>
    <submittedName>
        <fullName evidence="2">Uncharacterized protein</fullName>
    </submittedName>
</protein>
<accession>W6JYM0</accession>
<evidence type="ECO:0000313" key="3">
    <source>
        <dbReference type="Proteomes" id="UP000035763"/>
    </source>
</evidence>
<comment type="caution">
    <text evidence="2">The sequence shown here is derived from an EMBL/GenBank/DDBJ whole genome shotgun (WGS) entry which is preliminary data.</text>
</comment>
<reference evidence="2 3" key="1">
    <citation type="journal article" date="2013" name="ISME J.">
        <title>A metabolic model for members of the genus Tetrasphaera involved in enhanced biological phosphorus removal.</title>
        <authorList>
            <person name="Kristiansen R."/>
            <person name="Nguyen H.T.T."/>
            <person name="Saunders A.M."/>
            <person name="Nielsen J.L."/>
            <person name="Wimmer R."/>
            <person name="Le V.Q."/>
            <person name="McIlroy S.J."/>
            <person name="Petrovski S."/>
            <person name="Seviour R.J."/>
            <person name="Calteau A."/>
            <person name="Nielsen K.L."/>
            <person name="Nielsen P.H."/>
        </authorList>
    </citation>
    <scope>NUCLEOTIDE SEQUENCE [LARGE SCALE GENOMIC DNA]</scope>
    <source>
        <strain evidence="2 3">Ben110</strain>
    </source>
</reference>
<proteinExistence type="predicted"/>
<sequence length="47" mass="4725">MSALAGALGDISQHLREQFAPGVGGAPAPNAGGDRTAYDIPVSDEED</sequence>
<dbReference type="Proteomes" id="UP000035763">
    <property type="component" value="Unassembled WGS sequence"/>
</dbReference>
<feature type="region of interest" description="Disordered" evidence="1">
    <location>
        <begin position="18"/>
        <end position="47"/>
    </location>
</feature>
<gene>
    <name evidence="2" type="ORF">BN11_3210004</name>
</gene>
<name>W6JYM0_9MICO</name>
<evidence type="ECO:0000313" key="2">
    <source>
        <dbReference type="EMBL" id="CCH73755.1"/>
    </source>
</evidence>
<organism evidence="2 3">
    <name type="scientific">Nostocoides australiense Ben110</name>
    <dbReference type="NCBI Taxonomy" id="1193182"/>
    <lineage>
        <taxon>Bacteria</taxon>
        <taxon>Bacillati</taxon>
        <taxon>Actinomycetota</taxon>
        <taxon>Actinomycetes</taxon>
        <taxon>Micrococcales</taxon>
        <taxon>Intrasporangiaceae</taxon>
        <taxon>Nostocoides</taxon>
    </lineage>
</organism>
<dbReference type="AlphaFoldDB" id="W6JYM0"/>
<evidence type="ECO:0000256" key="1">
    <source>
        <dbReference type="SAM" id="MobiDB-lite"/>
    </source>
</evidence>